<dbReference type="PANTHER" id="PTHR31817">
    <property type="match status" value="1"/>
</dbReference>
<evidence type="ECO:0000313" key="7">
    <source>
        <dbReference type="Proteomes" id="UP000011087"/>
    </source>
</evidence>
<keyword evidence="7" id="KW-1185">Reference proteome</keyword>
<reference evidence="7" key="2">
    <citation type="submission" date="2012-11" db="EMBL/GenBank/DDBJ databases">
        <authorList>
            <person name="Kuo A."/>
            <person name="Curtis B.A."/>
            <person name="Tanifuji G."/>
            <person name="Burki F."/>
            <person name="Gruber A."/>
            <person name="Irimia M."/>
            <person name="Maruyama S."/>
            <person name="Arias M.C."/>
            <person name="Ball S.G."/>
            <person name="Gile G.H."/>
            <person name="Hirakawa Y."/>
            <person name="Hopkins J.F."/>
            <person name="Rensing S.A."/>
            <person name="Schmutz J."/>
            <person name="Symeonidi A."/>
            <person name="Elias M."/>
            <person name="Eveleigh R.J."/>
            <person name="Herman E.K."/>
            <person name="Klute M.J."/>
            <person name="Nakayama T."/>
            <person name="Obornik M."/>
            <person name="Reyes-Prieto A."/>
            <person name="Armbrust E.V."/>
            <person name="Aves S.J."/>
            <person name="Beiko R.G."/>
            <person name="Coutinho P."/>
            <person name="Dacks J.B."/>
            <person name="Durnford D.G."/>
            <person name="Fast N.M."/>
            <person name="Green B.R."/>
            <person name="Grisdale C."/>
            <person name="Hempe F."/>
            <person name="Henrissat B."/>
            <person name="Hoppner M.P."/>
            <person name="Ishida K.-I."/>
            <person name="Kim E."/>
            <person name="Koreny L."/>
            <person name="Kroth P.G."/>
            <person name="Liu Y."/>
            <person name="Malik S.-B."/>
            <person name="Maier U.G."/>
            <person name="McRose D."/>
            <person name="Mock T."/>
            <person name="Neilson J.A."/>
            <person name="Onodera N.T."/>
            <person name="Poole A.M."/>
            <person name="Pritham E.J."/>
            <person name="Richards T.A."/>
            <person name="Rocap G."/>
            <person name="Roy S.W."/>
            <person name="Sarai C."/>
            <person name="Schaack S."/>
            <person name="Shirato S."/>
            <person name="Slamovits C.H."/>
            <person name="Spencer D.F."/>
            <person name="Suzuki S."/>
            <person name="Worden A.Z."/>
            <person name="Zauner S."/>
            <person name="Barry K."/>
            <person name="Bell C."/>
            <person name="Bharti A.K."/>
            <person name="Crow J.A."/>
            <person name="Grimwood J."/>
            <person name="Kramer R."/>
            <person name="Lindquist E."/>
            <person name="Lucas S."/>
            <person name="Salamov A."/>
            <person name="McFadden G.I."/>
            <person name="Lane C.E."/>
            <person name="Keeling P.J."/>
            <person name="Gray M.W."/>
            <person name="Grigoriev I.V."/>
            <person name="Archibald J.M."/>
        </authorList>
    </citation>
    <scope>NUCLEOTIDE SEQUENCE</scope>
    <source>
        <strain evidence="7">CCMP2712</strain>
    </source>
</reference>
<name>L1JYY9_GUITC</name>
<evidence type="ECO:0000256" key="1">
    <source>
        <dbReference type="ARBA" id="ARBA00001947"/>
    </source>
</evidence>
<dbReference type="KEGG" id="gtt:GUITHDRAFT_100581"/>
<keyword evidence="4" id="KW-0482">Metalloprotease</keyword>
<reference evidence="5 7" key="1">
    <citation type="journal article" date="2012" name="Nature">
        <title>Algal genomes reveal evolutionary mosaicism and the fate of nucleomorphs.</title>
        <authorList>
            <consortium name="DOE Joint Genome Institute"/>
            <person name="Curtis B.A."/>
            <person name="Tanifuji G."/>
            <person name="Burki F."/>
            <person name="Gruber A."/>
            <person name="Irimia M."/>
            <person name="Maruyama S."/>
            <person name="Arias M.C."/>
            <person name="Ball S.G."/>
            <person name="Gile G.H."/>
            <person name="Hirakawa Y."/>
            <person name="Hopkins J.F."/>
            <person name="Kuo A."/>
            <person name="Rensing S.A."/>
            <person name="Schmutz J."/>
            <person name="Symeonidi A."/>
            <person name="Elias M."/>
            <person name="Eveleigh R.J."/>
            <person name="Herman E.K."/>
            <person name="Klute M.J."/>
            <person name="Nakayama T."/>
            <person name="Obornik M."/>
            <person name="Reyes-Prieto A."/>
            <person name="Armbrust E.V."/>
            <person name="Aves S.J."/>
            <person name="Beiko R.G."/>
            <person name="Coutinho P."/>
            <person name="Dacks J.B."/>
            <person name="Durnford D.G."/>
            <person name="Fast N.M."/>
            <person name="Green B.R."/>
            <person name="Grisdale C.J."/>
            <person name="Hempel F."/>
            <person name="Henrissat B."/>
            <person name="Hoppner M.P."/>
            <person name="Ishida K."/>
            <person name="Kim E."/>
            <person name="Koreny L."/>
            <person name="Kroth P.G."/>
            <person name="Liu Y."/>
            <person name="Malik S.B."/>
            <person name="Maier U.G."/>
            <person name="McRose D."/>
            <person name="Mock T."/>
            <person name="Neilson J.A."/>
            <person name="Onodera N.T."/>
            <person name="Poole A.M."/>
            <person name="Pritham E.J."/>
            <person name="Richards T.A."/>
            <person name="Rocap G."/>
            <person name="Roy S.W."/>
            <person name="Sarai C."/>
            <person name="Schaack S."/>
            <person name="Shirato S."/>
            <person name="Slamovits C.H."/>
            <person name="Spencer D.F."/>
            <person name="Suzuki S."/>
            <person name="Worden A.Z."/>
            <person name="Zauner S."/>
            <person name="Barry K."/>
            <person name="Bell C."/>
            <person name="Bharti A.K."/>
            <person name="Crow J.A."/>
            <person name="Grimwood J."/>
            <person name="Kramer R."/>
            <person name="Lindquist E."/>
            <person name="Lucas S."/>
            <person name="Salamov A."/>
            <person name="McFadden G.I."/>
            <person name="Lane C.E."/>
            <person name="Keeling P.J."/>
            <person name="Gray M.W."/>
            <person name="Grigoriev I.V."/>
            <person name="Archibald J.M."/>
        </authorList>
    </citation>
    <scope>NUCLEOTIDE SEQUENCE</scope>
    <source>
        <strain evidence="5 7">CCMP2712</strain>
    </source>
</reference>
<dbReference type="Proteomes" id="UP000011087">
    <property type="component" value="Unassembled WGS sequence"/>
</dbReference>
<protein>
    <submittedName>
        <fullName evidence="5 6">Uncharacterized protein</fullName>
    </submittedName>
</protein>
<gene>
    <name evidence="5" type="ORF">GUITHDRAFT_100581</name>
</gene>
<dbReference type="GO" id="GO:0008237">
    <property type="term" value="F:metallopeptidase activity"/>
    <property type="evidence" value="ECO:0007669"/>
    <property type="project" value="UniProtKB-KW"/>
</dbReference>
<comment type="cofactor">
    <cofactor evidence="1">
        <name>Zn(2+)</name>
        <dbReference type="ChEBI" id="CHEBI:29105"/>
    </cofactor>
</comment>
<dbReference type="EMBL" id="JH992969">
    <property type="protein sequence ID" value="EKX53597.1"/>
    <property type="molecule type" value="Genomic_DNA"/>
</dbReference>
<dbReference type="AlphaFoldDB" id="L1JYY9"/>
<dbReference type="SMART" id="SM01154">
    <property type="entry name" value="DUF1704"/>
    <property type="match status" value="1"/>
</dbReference>
<organism evidence="5">
    <name type="scientific">Guillardia theta (strain CCMP2712)</name>
    <name type="common">Cryptophyte</name>
    <dbReference type="NCBI Taxonomy" id="905079"/>
    <lineage>
        <taxon>Eukaryota</taxon>
        <taxon>Cryptophyceae</taxon>
        <taxon>Pyrenomonadales</taxon>
        <taxon>Geminigeraceae</taxon>
        <taxon>Guillardia</taxon>
    </lineage>
</organism>
<accession>L1JYY9</accession>
<proteinExistence type="predicted"/>
<dbReference type="GO" id="GO:0006508">
    <property type="term" value="P:proteolysis"/>
    <property type="evidence" value="ECO:0007669"/>
    <property type="project" value="UniProtKB-KW"/>
</dbReference>
<dbReference type="PANTHER" id="PTHR31817:SF0">
    <property type="entry name" value="CHROMOSOME UNDETERMINED SCAFFOLD_67, WHOLE GENOME SHOTGUN SEQUENCE"/>
    <property type="match status" value="1"/>
</dbReference>
<dbReference type="RefSeq" id="XP_005840577.1">
    <property type="nucleotide sequence ID" value="XM_005840520.1"/>
</dbReference>
<keyword evidence="2" id="KW-0645">Protease</keyword>
<evidence type="ECO:0000313" key="6">
    <source>
        <dbReference type="EnsemblProtists" id="EKX53597"/>
    </source>
</evidence>
<dbReference type="GeneID" id="17310586"/>
<dbReference type="HOGENOM" id="CLU_538008_0_0_1"/>
<evidence type="ECO:0000256" key="2">
    <source>
        <dbReference type="ARBA" id="ARBA00022670"/>
    </source>
</evidence>
<sequence length="507" mass="58343">MNDFANEARKKISSIRTRRPNCAYSSVQPINVDEEREKFLKKAKEYECGSRKRRPEDPIFEYADSAECEMACPAVPCSCSRAKMWEEFGPADDRYIEQALKILNLYKDASTLDQIDVVADAQRLSPTSDPSGRCSDVHKIEEWVRKYLEEIGVEKSVEIVWMDKSKCRSASMISTIVNGEVKGKLHLVKDTIRCFFNFIFTSDVPGNQWTRLRFQSLMDHEIGTHFVRAHNNQKIVNMMGKWTREAKSPIVDLITEEGLASLNTLLKSRNKLMWSPALSYYSQCRARELGFTDLFLELKQYVSSPEARWSYCLRCKRGLRNSALPGSLGKDRAYLEGAIKILQRLNDLDFVLLHSMKVSLEDYNDAKIVLLRNSSLTRQLHIPSFLSNIADYKESLKEIARVNLIDVKEKKRARSFFSLTSVGAMRRSFEMRRSELMEKNLDKISSLARKHADLLLSSAKQNRKKTRQAVIARCVGSSKREENRNAILDECFKQRQKSNKLVNAKNT</sequence>
<dbReference type="OrthoDB" id="449345at2759"/>
<keyword evidence="3" id="KW-0378">Hydrolase</keyword>
<reference evidence="6" key="3">
    <citation type="submission" date="2015-06" db="UniProtKB">
        <authorList>
            <consortium name="EnsemblProtists"/>
        </authorList>
    </citation>
    <scope>IDENTIFICATION</scope>
</reference>
<evidence type="ECO:0000256" key="4">
    <source>
        <dbReference type="ARBA" id="ARBA00023049"/>
    </source>
</evidence>
<evidence type="ECO:0000313" key="5">
    <source>
        <dbReference type="EMBL" id="EKX53597.1"/>
    </source>
</evidence>
<evidence type="ECO:0000256" key="3">
    <source>
        <dbReference type="ARBA" id="ARBA00022801"/>
    </source>
</evidence>
<dbReference type="EnsemblProtists" id="EKX53597">
    <property type="protein sequence ID" value="EKX53597"/>
    <property type="gene ID" value="GUITHDRAFT_100581"/>
</dbReference>
<dbReference type="InterPro" id="IPR012548">
    <property type="entry name" value="MATCAP"/>
</dbReference>
<dbReference type="PaxDb" id="55529-EKX53597"/>
<dbReference type="eggNOG" id="ENOG502QQGI">
    <property type="taxonomic scope" value="Eukaryota"/>
</dbReference>